<accession>A0ABY2BS85</accession>
<dbReference type="PANTHER" id="PTHR43610:SF1">
    <property type="entry name" value="N-ACETYLTRANSFERASE DOMAIN-CONTAINING PROTEIN"/>
    <property type="match status" value="1"/>
</dbReference>
<protein>
    <submittedName>
        <fullName evidence="2">RimJ/RimL family protein N-acetyltransferase</fullName>
    </submittedName>
</protein>
<sequence length="187" mass="20895">MSDFSDKPTLVGELVILRPLDEGDYESLMAAMLDPDVTRFTGSRGEITEPEYREWLRTRKDQTDRLDLAIVDKATGETVGEAVLNEWSKDDESCGFRILIGPAGQGRGLGSEATRLIVGYGIEELGLHRIELGVFSFNPRARRAYEKAGFVVEGVRREALLWEGERYDDIVMAVLAPDWKAALRSEA</sequence>
<feature type="domain" description="N-acetyltransferase" evidence="1">
    <location>
        <begin position="15"/>
        <end position="177"/>
    </location>
</feature>
<comment type="caution">
    <text evidence="2">The sequence shown here is derived from an EMBL/GenBank/DDBJ whole genome shotgun (WGS) entry which is preliminary data.</text>
</comment>
<dbReference type="Gene3D" id="3.40.630.30">
    <property type="match status" value="1"/>
</dbReference>
<organism evidence="2 3">
    <name type="scientific">Kribbella orskensis</name>
    <dbReference type="NCBI Taxonomy" id="2512216"/>
    <lineage>
        <taxon>Bacteria</taxon>
        <taxon>Bacillati</taxon>
        <taxon>Actinomycetota</taxon>
        <taxon>Actinomycetes</taxon>
        <taxon>Propionibacteriales</taxon>
        <taxon>Kribbellaceae</taxon>
        <taxon>Kribbella</taxon>
    </lineage>
</organism>
<name>A0ABY2BS85_9ACTN</name>
<dbReference type="Proteomes" id="UP000295818">
    <property type="component" value="Unassembled WGS sequence"/>
</dbReference>
<dbReference type="PANTHER" id="PTHR43610">
    <property type="entry name" value="BLL6696 PROTEIN"/>
    <property type="match status" value="1"/>
</dbReference>
<dbReference type="InterPro" id="IPR000182">
    <property type="entry name" value="GNAT_dom"/>
</dbReference>
<evidence type="ECO:0000259" key="1">
    <source>
        <dbReference type="PROSITE" id="PS51186"/>
    </source>
</evidence>
<evidence type="ECO:0000313" key="3">
    <source>
        <dbReference type="Proteomes" id="UP000295818"/>
    </source>
</evidence>
<reference evidence="2 3" key="1">
    <citation type="journal article" date="2015" name="Stand. Genomic Sci.">
        <title>Genomic Encyclopedia of Bacterial and Archaeal Type Strains, Phase III: the genomes of soil and plant-associated and newly described type strains.</title>
        <authorList>
            <person name="Whitman W.B."/>
            <person name="Woyke T."/>
            <person name="Klenk H.P."/>
            <person name="Zhou Y."/>
            <person name="Lilburn T.G."/>
            <person name="Beck B.J."/>
            <person name="De Vos P."/>
            <person name="Vandamme P."/>
            <person name="Eisen J.A."/>
            <person name="Garrity G."/>
            <person name="Hugenholtz P."/>
            <person name="Kyrpides N.C."/>
        </authorList>
    </citation>
    <scope>NUCLEOTIDE SEQUENCE [LARGE SCALE GENOMIC DNA]</scope>
    <source>
        <strain evidence="2 3">VKM Ac-2538</strain>
    </source>
</reference>
<keyword evidence="3" id="KW-1185">Reference proteome</keyword>
<dbReference type="InterPro" id="IPR016181">
    <property type="entry name" value="Acyl_CoA_acyltransferase"/>
</dbReference>
<dbReference type="PROSITE" id="PS51186">
    <property type="entry name" value="GNAT"/>
    <property type="match status" value="1"/>
</dbReference>
<gene>
    <name evidence="2" type="ORF">EV644_102492</name>
</gene>
<dbReference type="Pfam" id="PF13302">
    <property type="entry name" value="Acetyltransf_3"/>
    <property type="match status" value="1"/>
</dbReference>
<dbReference type="EMBL" id="SLWM01000002">
    <property type="protein sequence ID" value="TCO29772.1"/>
    <property type="molecule type" value="Genomic_DNA"/>
</dbReference>
<evidence type="ECO:0000313" key="2">
    <source>
        <dbReference type="EMBL" id="TCO29772.1"/>
    </source>
</evidence>
<dbReference type="RefSeq" id="WP_132187891.1">
    <property type="nucleotide sequence ID" value="NZ_SLWM01000002.1"/>
</dbReference>
<dbReference type="SUPFAM" id="SSF55729">
    <property type="entry name" value="Acyl-CoA N-acyltransferases (Nat)"/>
    <property type="match status" value="1"/>
</dbReference>
<proteinExistence type="predicted"/>